<dbReference type="InterPro" id="IPR046906">
    <property type="entry name" value="Mab-21_HhH/H2TH-like"/>
</dbReference>
<dbReference type="Gene3D" id="1.10.1410.40">
    <property type="match status" value="1"/>
</dbReference>
<feature type="domain" description="Mab-21-like HhH/H2TH-like" evidence="1">
    <location>
        <begin position="352"/>
        <end position="423"/>
    </location>
</feature>
<proteinExistence type="predicted"/>
<dbReference type="OrthoDB" id="5948335at2759"/>
<accession>A0A834XXB3</accession>
<dbReference type="PANTHER" id="PTHR10656">
    <property type="entry name" value="CELL FATE DETERMINING PROTEIN MAB21-RELATED"/>
    <property type="match status" value="1"/>
</dbReference>
<sequence length="1051" mass="120865">MGCGSSGGKISEARLMTTKLNFSPEQLICLNDFFRKSVEEYRAINKDVDYVEATVERLVQRLISRISNLDKKFSSMFLISLNEPQKVKQLKFQYLLRIDALSTPVIDSNLDSTRVIVEEDSTLPGFVRLKIRDSEYWSEYLASDGRLKRDLVKAKLVALLAKAIKQDSIKDASESIRQSPGQIMNAATLHKILKQPDYCRIFFSTDGDFDKGLSEPCDDHRVVLVEDSSGILLRIGLNGQKKADVEVRIFIGIGIDGWSTISDYPRRITLHHCDALLHYTAAQTGMYAFAIGPNAGTRCEDRATLWQIRLPAAETTMNQHYSDESVPILTESVLMLILDQLHGKIPLNIPMEKQEKLKVVSRYIIKTIWWWSLERTGPDPLISWSPDNLSRHVLHALDELVTALKCQNLRCYFYPRFNVILHSAKDGIIYHNNAYTNDSQIIENYLSALHEYSLILKPSDPRANDQLENQLILQWRRVMISLPRGTMNTHTGYNKRQLKYLSLIIKEILNIKNLTKNNECTSSNYSPSICRNDSIDNLIYLITLILRQARDQIFITTENQKYKRKRKKFLNNNSQGSSTFERSLDILIETVRRDRDTAYMDFDSEIILTQVLLKWLYFGMDNDRKVLGPILHPYLGNLFNSSHENAWHVESWIKRCDIYNNEINSLNLFCKLVVTQEITPASGIVDAISKGLTWAEHITNMIEMFNNSLNIEFLIPGKIIKYKLTFTNNRNFDNNYISGFKSWSKARNIGNPTRRATIARCNMITAGDTLPGLIDSNSGDRVNEDFQWHRELRDSSPLTHIVLSSYRRGRQRGPGGLISALVTLNKFRILQEAAAVLPHDDRILMLDAIQKVSREASRRQRKNSCPNLNASEIPRQIYRPRSENQLMKVASSKPPELAEKFNVILSEREKQLQKEIMEIHDTLTKGLRPSLINDWDSSSVLSWTSSNNSLGKYKRHGGRVPIWETRGTLSMWDRVECDDDLKKFKSNDVTSHEESTNFNCLEKRQLKKNKSCDDDDDGDDVDDEILPSWDFLETTLNQKLLQYTNFDDDKF</sequence>
<reference evidence="2 3" key="1">
    <citation type="submission" date="2020-08" db="EMBL/GenBank/DDBJ databases">
        <title>Aphidius gifuensis genome sequencing and assembly.</title>
        <authorList>
            <person name="Du Z."/>
        </authorList>
    </citation>
    <scope>NUCLEOTIDE SEQUENCE [LARGE SCALE GENOMIC DNA]</scope>
    <source>
        <strain evidence="2">YNYX2018</strain>
        <tissue evidence="2">Adults</tissue>
    </source>
</reference>
<evidence type="ECO:0000313" key="3">
    <source>
        <dbReference type="Proteomes" id="UP000639338"/>
    </source>
</evidence>
<dbReference type="AlphaFoldDB" id="A0A834XXB3"/>
<evidence type="ECO:0000313" key="2">
    <source>
        <dbReference type="EMBL" id="KAF7994526.1"/>
    </source>
</evidence>
<dbReference type="Proteomes" id="UP000639338">
    <property type="component" value="Unassembled WGS sequence"/>
</dbReference>
<dbReference type="Pfam" id="PF20266">
    <property type="entry name" value="Mab-21_C"/>
    <property type="match status" value="1"/>
</dbReference>
<protein>
    <recommendedName>
        <fullName evidence="1">Mab-21-like HhH/H2TH-like domain-containing protein</fullName>
    </recommendedName>
</protein>
<organism evidence="2 3">
    <name type="scientific">Aphidius gifuensis</name>
    <name type="common">Parasitoid wasp</name>
    <dbReference type="NCBI Taxonomy" id="684658"/>
    <lineage>
        <taxon>Eukaryota</taxon>
        <taxon>Metazoa</taxon>
        <taxon>Ecdysozoa</taxon>
        <taxon>Arthropoda</taxon>
        <taxon>Hexapoda</taxon>
        <taxon>Insecta</taxon>
        <taxon>Pterygota</taxon>
        <taxon>Neoptera</taxon>
        <taxon>Endopterygota</taxon>
        <taxon>Hymenoptera</taxon>
        <taxon>Apocrita</taxon>
        <taxon>Ichneumonoidea</taxon>
        <taxon>Braconidae</taxon>
        <taxon>Aphidiinae</taxon>
        <taxon>Aphidius</taxon>
    </lineage>
</organism>
<gene>
    <name evidence="2" type="ORF">HCN44_003998</name>
</gene>
<name>A0A834XXB3_APHGI</name>
<comment type="caution">
    <text evidence="2">The sequence shown here is derived from an EMBL/GenBank/DDBJ whole genome shotgun (WGS) entry which is preliminary data.</text>
</comment>
<dbReference type="PANTHER" id="PTHR10656:SF70">
    <property type="entry name" value="PROTEIN MAB-21-RELATED"/>
    <property type="match status" value="1"/>
</dbReference>
<evidence type="ECO:0000259" key="1">
    <source>
        <dbReference type="Pfam" id="PF20266"/>
    </source>
</evidence>
<dbReference type="EMBL" id="JACMRX010000002">
    <property type="protein sequence ID" value="KAF7994526.1"/>
    <property type="molecule type" value="Genomic_DNA"/>
</dbReference>
<keyword evidence="3" id="KW-1185">Reference proteome</keyword>